<sequence length="533" mass="58309">MFAFGDILNALGEFGRFQKWLVVLLSLPVPLTAFHMLGQVFMLVDVPHYCNTSWIRAVGPNLTEDELLNLTVPRGASGAYEQCSMYSPVDRDLDSIVAYGLNATQKCSNGWVYPSTQTPSLLTEFDLVCDKKDLNDISQAIYMLGLLLGAMIFGPLSDRGEPDKSSKCVHAMGMKPAPWDTSVCIPLRVLSKGSTLFGSGENIRTDGPKSLFFSAMEWVGVSYRPHAVLVSHCCFAIGQMILAGLSYGIRNWRLLQIAGSVPIFALFFYFWVLPESARWLMTKGRVEEAKKILQKAASMNKRTIPPGLLEQVSPHGQYVISGDQYCVRSWTIYVLVSLCSFLRFANSLAYYGISLNVTNFGLDIYLTQLAFGAVEIPARASCILLLQWFGRKKCQGFLLLLSGLVCLIITGIPEGEQTLPVPGAQPLGKGFATSASFSTSYVYTAELFPTVVRQTGVGLCSMSARVAGIIAPLIRLLARYHHSVPMAIFGSVPVLAGLLCFLLHETRGMDLVDDTSAAAPQHRCVVGVHQGTK</sequence>
<dbReference type="Pfam" id="PF00083">
    <property type="entry name" value="Sugar_tr"/>
    <property type="match status" value="1"/>
</dbReference>
<dbReference type="Ensembl" id="ENSNPET00000011453.1">
    <property type="protein sequence ID" value="ENSNPEP00000011167.1"/>
    <property type="gene ID" value="ENSNPEG00000008174.1"/>
</dbReference>
<evidence type="ECO:0000313" key="6">
    <source>
        <dbReference type="Ensembl" id="ENSNPEP00000011167.1"/>
    </source>
</evidence>
<dbReference type="SUPFAM" id="SSF103473">
    <property type="entry name" value="MFS general substrate transporter"/>
    <property type="match status" value="1"/>
</dbReference>
<feature type="transmembrane region" description="Helical" evidence="5">
    <location>
        <begin position="396"/>
        <end position="413"/>
    </location>
</feature>
<accession>A0A8C6ZCI0</accession>
<feature type="transmembrane region" description="Helical" evidence="5">
    <location>
        <begin position="484"/>
        <end position="504"/>
    </location>
</feature>
<feature type="transmembrane region" description="Helical" evidence="5">
    <location>
        <begin position="365"/>
        <end position="389"/>
    </location>
</feature>
<evidence type="ECO:0000256" key="3">
    <source>
        <dbReference type="ARBA" id="ARBA00022989"/>
    </source>
</evidence>
<proteinExistence type="predicted"/>
<keyword evidence="7" id="KW-1185">Reference proteome</keyword>
<evidence type="ECO:0000313" key="7">
    <source>
        <dbReference type="Proteomes" id="UP000694420"/>
    </source>
</evidence>
<keyword evidence="4 5" id="KW-0472">Membrane</keyword>
<dbReference type="PANTHER" id="PTHR24064">
    <property type="entry name" value="SOLUTE CARRIER FAMILY 22 MEMBER"/>
    <property type="match status" value="1"/>
</dbReference>
<keyword evidence="2 5" id="KW-0812">Transmembrane</keyword>
<dbReference type="GO" id="GO:0022857">
    <property type="term" value="F:transmembrane transporter activity"/>
    <property type="evidence" value="ECO:0007669"/>
    <property type="project" value="InterPro"/>
</dbReference>
<feature type="transmembrane region" description="Helical" evidence="5">
    <location>
        <begin position="255"/>
        <end position="273"/>
    </location>
</feature>
<dbReference type="Proteomes" id="UP000694420">
    <property type="component" value="Unplaced"/>
</dbReference>
<gene>
    <name evidence="6" type="primary">LOC112958130</name>
</gene>
<evidence type="ECO:0000256" key="5">
    <source>
        <dbReference type="SAM" id="Phobius"/>
    </source>
</evidence>
<dbReference type="Gene3D" id="1.20.1250.20">
    <property type="entry name" value="MFS general substrate transporter like domains"/>
    <property type="match status" value="1"/>
</dbReference>
<comment type="subcellular location">
    <subcellularLocation>
        <location evidence="1">Membrane</location>
        <topology evidence="1">Multi-pass membrane protein</topology>
    </subcellularLocation>
</comment>
<feature type="transmembrane region" description="Helical" evidence="5">
    <location>
        <begin position="330"/>
        <end position="353"/>
    </location>
</feature>
<evidence type="ECO:0000256" key="4">
    <source>
        <dbReference type="ARBA" id="ARBA00023136"/>
    </source>
</evidence>
<dbReference type="InterPro" id="IPR005828">
    <property type="entry name" value="MFS_sugar_transport-like"/>
</dbReference>
<dbReference type="InterPro" id="IPR036259">
    <property type="entry name" value="MFS_trans_sf"/>
</dbReference>
<reference evidence="6" key="1">
    <citation type="submission" date="2025-08" db="UniProtKB">
        <authorList>
            <consortium name="Ensembl"/>
        </authorList>
    </citation>
    <scope>IDENTIFICATION</scope>
</reference>
<protein>
    <submittedName>
        <fullName evidence="6">Solute carrier family 22 member 13-like</fullName>
    </submittedName>
</protein>
<feature type="transmembrane region" description="Helical" evidence="5">
    <location>
        <begin position="227"/>
        <end position="249"/>
    </location>
</feature>
<organism evidence="6 7">
    <name type="scientific">Nothoprocta perdicaria</name>
    <name type="common">Chilean tinamou</name>
    <name type="synonym">Crypturus perdicarius</name>
    <dbReference type="NCBI Taxonomy" id="30464"/>
    <lineage>
        <taxon>Eukaryota</taxon>
        <taxon>Metazoa</taxon>
        <taxon>Chordata</taxon>
        <taxon>Craniata</taxon>
        <taxon>Vertebrata</taxon>
        <taxon>Euteleostomi</taxon>
        <taxon>Archelosauria</taxon>
        <taxon>Archosauria</taxon>
        <taxon>Dinosauria</taxon>
        <taxon>Saurischia</taxon>
        <taxon>Theropoda</taxon>
        <taxon>Coelurosauria</taxon>
        <taxon>Aves</taxon>
        <taxon>Palaeognathae</taxon>
        <taxon>Tinamiformes</taxon>
        <taxon>Tinamidae</taxon>
        <taxon>Nothoprocta</taxon>
    </lineage>
</organism>
<evidence type="ECO:0000256" key="2">
    <source>
        <dbReference type="ARBA" id="ARBA00022692"/>
    </source>
</evidence>
<feature type="transmembrane region" description="Helical" evidence="5">
    <location>
        <begin position="20"/>
        <end position="44"/>
    </location>
</feature>
<reference evidence="6" key="2">
    <citation type="submission" date="2025-09" db="UniProtKB">
        <authorList>
            <consortium name="Ensembl"/>
        </authorList>
    </citation>
    <scope>IDENTIFICATION</scope>
</reference>
<evidence type="ECO:0000256" key="1">
    <source>
        <dbReference type="ARBA" id="ARBA00004141"/>
    </source>
</evidence>
<feature type="transmembrane region" description="Helical" evidence="5">
    <location>
        <begin position="140"/>
        <end position="157"/>
    </location>
</feature>
<dbReference type="GO" id="GO:0016020">
    <property type="term" value="C:membrane"/>
    <property type="evidence" value="ECO:0007669"/>
    <property type="project" value="UniProtKB-SubCell"/>
</dbReference>
<name>A0A8C6ZCI0_NOTPE</name>
<keyword evidence="3 5" id="KW-1133">Transmembrane helix</keyword>
<dbReference type="AlphaFoldDB" id="A0A8C6ZCI0"/>